<keyword evidence="2" id="KW-0732">Signal</keyword>
<gene>
    <name evidence="3" type="ORF">SAMN04489864_10528</name>
</gene>
<evidence type="ECO:0008006" key="5">
    <source>
        <dbReference type="Google" id="ProtNLM"/>
    </source>
</evidence>
<dbReference type="RefSeq" id="WP_090993396.1">
    <property type="nucleotide sequence ID" value="NZ_FOPP01000005.1"/>
</dbReference>
<evidence type="ECO:0000256" key="2">
    <source>
        <dbReference type="SAM" id="SignalP"/>
    </source>
</evidence>
<proteinExistence type="predicted"/>
<name>A0A1I2X6Y5_9SPHI</name>
<evidence type="ECO:0000313" key="3">
    <source>
        <dbReference type="EMBL" id="SFH09142.1"/>
    </source>
</evidence>
<protein>
    <recommendedName>
        <fullName evidence="5">Adhesin</fullName>
    </recommendedName>
</protein>
<organism evidence="3 4">
    <name type="scientific">Pedobacter insulae</name>
    <dbReference type="NCBI Taxonomy" id="414048"/>
    <lineage>
        <taxon>Bacteria</taxon>
        <taxon>Pseudomonadati</taxon>
        <taxon>Bacteroidota</taxon>
        <taxon>Sphingobacteriia</taxon>
        <taxon>Sphingobacteriales</taxon>
        <taxon>Sphingobacteriaceae</taxon>
        <taxon>Pedobacter</taxon>
    </lineage>
</organism>
<feature type="chain" id="PRO_5011681523" description="Adhesin" evidence="2">
    <location>
        <begin position="21"/>
        <end position="384"/>
    </location>
</feature>
<feature type="signal peptide" evidence="2">
    <location>
        <begin position="1"/>
        <end position="20"/>
    </location>
</feature>
<evidence type="ECO:0000313" key="4">
    <source>
        <dbReference type="Proteomes" id="UP000199666"/>
    </source>
</evidence>
<dbReference type="EMBL" id="FOPP01000005">
    <property type="protein sequence ID" value="SFH09142.1"/>
    <property type="molecule type" value="Genomic_DNA"/>
</dbReference>
<sequence>MKKSILTLASALLLVVQVNAAESSTTSSTKPYAYSDAEVQDQEDDPMKTKTFSKSFTLDKNDKIELANQYGATTIKTWDKNEIKVDVDIKAYAKSEAEAQELLDNVSINATKNGDLVSYKTNIGERNGRWGRSIKNGKTVWRREVKVYYTVFMPASNSLTTSQQYGNITMGDFAGPTSIKVQYGNLIAGNLTNGNNYISIQYGKGEVKDMGGAQIKHQYGGGITLGTVNNLNLDAQYTSVKVVAVKGAASIKHQYGAGTTIGSVSGALNVNTQYCTIKIDNLRGNLTSRTQYGKMVIGNIEAGRDVDVDAQYAAVNLGFATNYHGDLDVKTSYAGFKYGANVTAKTSGDNERGYSQHKNYTGQIGKGGNAKVIIKAQYNSVTFN</sequence>
<dbReference type="OrthoDB" id="1117657at2"/>
<feature type="region of interest" description="Disordered" evidence="1">
    <location>
        <begin position="26"/>
        <end position="46"/>
    </location>
</feature>
<reference evidence="3 4" key="1">
    <citation type="submission" date="2016-10" db="EMBL/GenBank/DDBJ databases">
        <authorList>
            <person name="de Groot N.N."/>
        </authorList>
    </citation>
    <scope>NUCLEOTIDE SEQUENCE [LARGE SCALE GENOMIC DNA]</scope>
    <source>
        <strain evidence="3 4">DSM 18684</strain>
    </source>
</reference>
<evidence type="ECO:0000256" key="1">
    <source>
        <dbReference type="SAM" id="MobiDB-lite"/>
    </source>
</evidence>
<dbReference type="Proteomes" id="UP000199666">
    <property type="component" value="Unassembled WGS sequence"/>
</dbReference>
<accession>A0A1I2X6Y5</accession>
<dbReference type="AlphaFoldDB" id="A0A1I2X6Y5"/>
<keyword evidence="4" id="KW-1185">Reference proteome</keyword>
<dbReference type="STRING" id="414048.SAMN04489864_10528"/>